<dbReference type="PANTHER" id="PTHR43747:SF4">
    <property type="entry name" value="FLAVIN-DEPENDENT TRYPTOPHAN HALOGENASE"/>
    <property type="match status" value="1"/>
</dbReference>
<dbReference type="Gene3D" id="3.50.50.60">
    <property type="entry name" value="FAD/NAD(P)-binding domain"/>
    <property type="match status" value="1"/>
</dbReference>
<dbReference type="GO" id="GO:0004497">
    <property type="term" value="F:monooxygenase activity"/>
    <property type="evidence" value="ECO:0007669"/>
    <property type="project" value="InterPro"/>
</dbReference>
<keyword evidence="3" id="KW-0614">Plasmid</keyword>
<evidence type="ECO:0000256" key="2">
    <source>
        <dbReference type="PIRSR" id="PIRSR011396-2"/>
    </source>
</evidence>
<dbReference type="InterPro" id="IPR050816">
    <property type="entry name" value="Flavin-dep_Halogenase_NPB"/>
</dbReference>
<dbReference type="InterPro" id="IPR006905">
    <property type="entry name" value="Flavin_halogenase"/>
</dbReference>
<dbReference type="SUPFAM" id="SSF51905">
    <property type="entry name" value="FAD/NAD(P)-binding domain"/>
    <property type="match status" value="1"/>
</dbReference>
<geneLocation type="plasmid" evidence="5">
    <name>pcme4a9i</name>
</geneLocation>
<accession>A0A1Z1FGZ8</accession>
<dbReference type="PIRSF" id="PIRSF011396">
    <property type="entry name" value="Trp_halogenase"/>
    <property type="match status" value="1"/>
</dbReference>
<dbReference type="Proteomes" id="UP000515297">
    <property type="component" value="Plasmid plas1"/>
</dbReference>
<dbReference type="InterPro" id="IPR033856">
    <property type="entry name" value="Trp_halogen"/>
</dbReference>
<organism evidence="3 5">
    <name type="scientific">Croceicoccus marinus</name>
    <dbReference type="NCBI Taxonomy" id="450378"/>
    <lineage>
        <taxon>Bacteria</taxon>
        <taxon>Pseudomonadati</taxon>
        <taxon>Pseudomonadota</taxon>
        <taxon>Alphaproteobacteria</taxon>
        <taxon>Sphingomonadales</taxon>
        <taxon>Erythrobacteraceae</taxon>
        <taxon>Croceicoccus</taxon>
    </lineage>
</organism>
<feature type="binding site" evidence="2">
    <location>
        <position position="339"/>
    </location>
    <ligand>
        <name>L-tryptophan</name>
        <dbReference type="ChEBI" id="CHEBI:57912"/>
    </ligand>
</feature>
<evidence type="ECO:0000313" key="4">
    <source>
        <dbReference type="EMBL" id="QNE07501.1"/>
    </source>
</evidence>
<dbReference type="OrthoDB" id="7387345at2"/>
<evidence type="ECO:0000313" key="3">
    <source>
        <dbReference type="EMBL" id="ARU17996.1"/>
    </source>
</evidence>
<keyword evidence="2" id="KW-0285">Flavoprotein</keyword>
<feature type="binding site" evidence="2">
    <location>
        <position position="343"/>
    </location>
    <ligand>
        <name>FAD</name>
        <dbReference type="ChEBI" id="CHEBI:57692"/>
    </ligand>
</feature>
<dbReference type="STRING" id="450378.GCA_001661675_03403"/>
<dbReference type="AlphaFoldDB" id="A0A1Z1FGZ8"/>
<feature type="binding site" evidence="2">
    <location>
        <position position="80"/>
    </location>
    <ligand>
        <name>7-chloro-L-tryptophan</name>
        <dbReference type="ChEBI" id="CHEBI:58713"/>
    </ligand>
</feature>
<dbReference type="GO" id="GO:0000166">
    <property type="term" value="F:nucleotide binding"/>
    <property type="evidence" value="ECO:0007669"/>
    <property type="project" value="UniProtKB-KW"/>
</dbReference>
<keyword evidence="2" id="KW-0547">Nucleotide-binding</keyword>
<geneLocation type="plasmid" evidence="4 6">
    <name>plas1</name>
</geneLocation>
<dbReference type="Pfam" id="PF04820">
    <property type="entry name" value="Trp_halogenase"/>
    <property type="match status" value="1"/>
</dbReference>
<gene>
    <name evidence="3" type="ORF">A9D14_16930</name>
    <name evidence="4" type="ORF">H4O24_16655</name>
</gene>
<dbReference type="EMBL" id="CP019603">
    <property type="protein sequence ID" value="ARU17996.1"/>
    <property type="molecule type" value="Genomic_DNA"/>
</dbReference>
<feature type="active site" evidence="1">
    <location>
        <position position="80"/>
    </location>
</feature>
<proteinExistence type="predicted"/>
<keyword evidence="2" id="KW-0274">FAD</keyword>
<evidence type="ECO:0000256" key="1">
    <source>
        <dbReference type="PIRSR" id="PIRSR011396-1"/>
    </source>
</evidence>
<evidence type="ECO:0000313" key="5">
    <source>
        <dbReference type="Proteomes" id="UP000195807"/>
    </source>
</evidence>
<dbReference type="KEGG" id="cman:A9D14_16930"/>
<evidence type="ECO:0000313" key="6">
    <source>
        <dbReference type="Proteomes" id="UP000515297"/>
    </source>
</evidence>
<protein>
    <submittedName>
        <fullName evidence="4">Tryptophan 7-halogenase</fullName>
    </submittedName>
    <submittedName>
        <fullName evidence="3">Tryptophan halogenase</fullName>
    </submittedName>
</protein>
<dbReference type="RefSeq" id="WP_066850494.1">
    <property type="nucleotide sequence ID" value="NZ_CP019603.1"/>
</dbReference>
<sequence length="498" mass="55280">MESQGIRRVVIAGGGTAGWMAAAVMSKTFGAQDLSITLVESPSIGTVGVGEATIPPILTLNRLLGLDEDELVRRTGATFKLGIEFRDWGGLGERYIHPFGHYGANLRGVSFHQHWLLHGDAPLGDYSMTVAAAREGRFTRPSADPKHIHSRLSYALHFDAALYAEFLREQAAARGVRHVQGRIEHVELDDRGHVAALALDQDRRIEGDLFIDCTGFRGLLIGEALGTAYDDWSRWLPMDRALAVPSQAVTPRTPYTRSTAGKAGWRWRIPLQHRTGNGHVYCSAHLSDDEAAAQLLDGLDSPASGDPRPLRFTTGRRQKMWDRNVVALGLASGFLEPLESTSIHLIQQGVVTLMSLFPDRGFAQADIDEYNRTMADEFEKVRDFIILHYHQTRRDDSDFWNDMRTMEVPGSLRRRMDLFASHGRVFIKPDELFTETSWVTVMLGQGLRPRNADPVAAAMPKGEIAPQLTRMRQLVQNGVEAMPTHDQFIAAHCAAEAA</sequence>
<feature type="binding site" evidence="2">
    <location>
        <begin position="14"/>
        <end position="17"/>
    </location>
    <ligand>
        <name>FAD</name>
        <dbReference type="ChEBI" id="CHEBI:57692"/>
    </ligand>
</feature>
<dbReference type="InterPro" id="IPR036188">
    <property type="entry name" value="FAD/NAD-bd_sf"/>
</dbReference>
<dbReference type="Proteomes" id="UP000195807">
    <property type="component" value="Plasmid pCME4A9I"/>
</dbReference>
<reference evidence="4 6" key="2">
    <citation type="submission" date="2020-08" db="EMBL/GenBank/DDBJ databases">
        <authorList>
            <person name="Liu G."/>
            <person name="Sun C."/>
        </authorList>
    </citation>
    <scope>NUCLEOTIDE SEQUENCE [LARGE SCALE GENOMIC DNA]</scope>
    <source>
        <strain evidence="4 6">OT19</strain>
        <plasmid evidence="4 6">plas1</plasmid>
    </source>
</reference>
<feature type="binding site" evidence="2">
    <location>
        <position position="330"/>
    </location>
    <ligand>
        <name>FAD</name>
        <dbReference type="ChEBI" id="CHEBI:57692"/>
    </ligand>
</feature>
<keyword evidence="5" id="KW-1185">Reference proteome</keyword>
<name>A0A1Z1FGZ8_9SPHN</name>
<dbReference type="EMBL" id="CP060053">
    <property type="protein sequence ID" value="QNE07501.1"/>
    <property type="molecule type" value="Genomic_DNA"/>
</dbReference>
<dbReference type="PANTHER" id="PTHR43747">
    <property type="entry name" value="FAD-BINDING PROTEIN"/>
    <property type="match status" value="1"/>
</dbReference>
<geneLocation type="plasmid" evidence="3">
    <name>pCME4A9I</name>
</geneLocation>
<reference evidence="3 5" key="1">
    <citation type="submission" date="2017-01" db="EMBL/GenBank/DDBJ databases">
        <title>Complete genome sequence of esterase-producing bacterium Croceicoccus marinus E4A9.</title>
        <authorList>
            <person name="Wu Y.-H."/>
            <person name="Cheng H."/>
            <person name="Xu L."/>
            <person name="Huo Y.-Y."/>
            <person name="Wang C.-S."/>
            <person name="Xu X.-W."/>
        </authorList>
    </citation>
    <scope>NUCLEOTIDE SEQUENCE [LARGE SCALE GENOMIC DNA]</scope>
    <source>
        <strain evidence="3 5">E4A9</strain>
        <plasmid evidence="3">pCME4A9I</plasmid>
        <plasmid evidence="5">Plasmid pcme4a9i</plasmid>
    </source>
</reference>